<accession>A0ABU9K4B9</accession>
<keyword evidence="2" id="KW-1185">Reference proteome</keyword>
<gene>
    <name evidence="1" type="ORF">NST17_20825</name>
</gene>
<evidence type="ECO:0000313" key="2">
    <source>
        <dbReference type="Proteomes" id="UP001459714"/>
    </source>
</evidence>
<protein>
    <recommendedName>
        <fullName evidence="3">Peptidase C39-like domain-containing protein</fullName>
    </recommendedName>
</protein>
<dbReference type="Proteomes" id="UP001459714">
    <property type="component" value="Unassembled WGS sequence"/>
</dbReference>
<dbReference type="EMBL" id="JBBYAK010000003">
    <property type="protein sequence ID" value="MEL3959600.1"/>
    <property type="molecule type" value="Genomic_DNA"/>
</dbReference>
<name>A0ABU9K4B9_9BACI</name>
<evidence type="ECO:0000313" key="1">
    <source>
        <dbReference type="EMBL" id="MEL3959600.1"/>
    </source>
</evidence>
<evidence type="ECO:0008006" key="3">
    <source>
        <dbReference type="Google" id="ProtNLM"/>
    </source>
</evidence>
<reference evidence="1 2" key="1">
    <citation type="submission" date="2024-03" db="EMBL/GenBank/DDBJ databases">
        <title>Bacilli Hybrid Assemblies.</title>
        <authorList>
            <person name="Kovac J."/>
        </authorList>
    </citation>
    <scope>NUCLEOTIDE SEQUENCE [LARGE SCALE GENOMIC DNA]</scope>
    <source>
        <strain evidence="1 2">FSL M8-0022</strain>
    </source>
</reference>
<dbReference type="RefSeq" id="WP_269919833.1">
    <property type="nucleotide sequence ID" value="NZ_JANUVP010000025.1"/>
</dbReference>
<proteinExistence type="predicted"/>
<comment type="caution">
    <text evidence="1">The sequence shown here is derived from an EMBL/GenBank/DDBJ whole genome shotgun (WGS) entry which is preliminary data.</text>
</comment>
<sequence length="119" mass="14315">MPSKKRFEYYSVPNRSIGKMNMYELAKNDYDMIIQLFQLIEKPKKPDYVAFIDVTNKGTTHYFIWKKDEDTFNIYDPEQDIKQELAPFEFYAWIFAKIPYVTSMGQGYTKKFEMNQETT</sequence>
<organism evidence="1 2">
    <name type="scientific">Caldifermentibacillus hisashii</name>
    <dbReference type="NCBI Taxonomy" id="996558"/>
    <lineage>
        <taxon>Bacteria</taxon>
        <taxon>Bacillati</taxon>
        <taxon>Bacillota</taxon>
        <taxon>Bacilli</taxon>
        <taxon>Bacillales</taxon>
        <taxon>Bacillaceae</taxon>
        <taxon>Caldifermentibacillus</taxon>
    </lineage>
</organism>